<dbReference type="OrthoDB" id="7390889at2"/>
<feature type="transmembrane region" description="Helical" evidence="1">
    <location>
        <begin position="126"/>
        <end position="148"/>
    </location>
</feature>
<name>A0A4U1L833_9SPHN</name>
<proteinExistence type="predicted"/>
<keyword evidence="3" id="KW-1185">Reference proteome</keyword>
<feature type="transmembrane region" description="Helical" evidence="1">
    <location>
        <begin position="26"/>
        <end position="47"/>
    </location>
</feature>
<keyword evidence="1" id="KW-1133">Transmembrane helix</keyword>
<feature type="transmembrane region" description="Helical" evidence="1">
    <location>
        <begin position="93"/>
        <end position="114"/>
    </location>
</feature>
<keyword evidence="1" id="KW-0472">Membrane</keyword>
<reference evidence="2 3" key="1">
    <citation type="submission" date="2019-04" db="EMBL/GenBank/DDBJ databases">
        <authorList>
            <person name="Yang Y."/>
            <person name="Wei D."/>
        </authorList>
    </citation>
    <scope>NUCLEOTIDE SEQUENCE [LARGE SCALE GENOMIC DNA]</scope>
    <source>
        <strain evidence="2 3">L-1-4w-11</strain>
    </source>
</reference>
<gene>
    <name evidence="2" type="ORF">FBR43_01875</name>
</gene>
<keyword evidence="1" id="KW-0812">Transmembrane</keyword>
<dbReference type="Pfam" id="PF06532">
    <property type="entry name" value="NrsF"/>
    <property type="match status" value="1"/>
</dbReference>
<sequence>MMNEDFRIDGLVADLRPVRRLRPARGFALVTAATLGVVAVVAVAAGLRPDVAALAPDPLVVLRSAALVLLGVATLHAATAAARPSIGEHRHGWRWALAAIGLFPLTAAILTLAGAPTPHEMLSAPMIASCLVISLSSAAAILAVLLAWLRSGAVTDPHRAGWLSGLAAGGLGSFAYSLHCPSTSIEYFAVWYGLAIAISAGLGRLVAPPLLRW</sequence>
<dbReference type="EMBL" id="SWKR01000001">
    <property type="protein sequence ID" value="TKD53111.1"/>
    <property type="molecule type" value="Genomic_DNA"/>
</dbReference>
<dbReference type="RefSeq" id="WP_136941530.1">
    <property type="nucleotide sequence ID" value="NZ_SWKR01000001.1"/>
</dbReference>
<protein>
    <submittedName>
        <fullName evidence="2">DUF1109 domain-containing protein</fullName>
    </submittedName>
</protein>
<dbReference type="Proteomes" id="UP000309138">
    <property type="component" value="Unassembled WGS sequence"/>
</dbReference>
<evidence type="ECO:0000256" key="1">
    <source>
        <dbReference type="SAM" id="Phobius"/>
    </source>
</evidence>
<evidence type="ECO:0000313" key="2">
    <source>
        <dbReference type="EMBL" id="TKD53111.1"/>
    </source>
</evidence>
<dbReference type="InterPro" id="IPR009495">
    <property type="entry name" value="NrsF"/>
</dbReference>
<dbReference type="AlphaFoldDB" id="A0A4U1L833"/>
<feature type="transmembrane region" description="Helical" evidence="1">
    <location>
        <begin position="59"/>
        <end position="81"/>
    </location>
</feature>
<feature type="transmembrane region" description="Helical" evidence="1">
    <location>
        <begin position="190"/>
        <end position="207"/>
    </location>
</feature>
<comment type="caution">
    <text evidence="2">The sequence shown here is derived from an EMBL/GenBank/DDBJ whole genome shotgun (WGS) entry which is preliminary data.</text>
</comment>
<accession>A0A4U1L833</accession>
<feature type="transmembrane region" description="Helical" evidence="1">
    <location>
        <begin position="160"/>
        <end position="178"/>
    </location>
</feature>
<evidence type="ECO:0000313" key="3">
    <source>
        <dbReference type="Proteomes" id="UP000309138"/>
    </source>
</evidence>
<organism evidence="2 3">
    <name type="scientific">Sphingomonas baiyangensis</name>
    <dbReference type="NCBI Taxonomy" id="2572576"/>
    <lineage>
        <taxon>Bacteria</taxon>
        <taxon>Pseudomonadati</taxon>
        <taxon>Pseudomonadota</taxon>
        <taxon>Alphaproteobacteria</taxon>
        <taxon>Sphingomonadales</taxon>
        <taxon>Sphingomonadaceae</taxon>
        <taxon>Sphingomonas</taxon>
    </lineage>
</organism>